<dbReference type="OrthoDB" id="1717532at2759"/>
<dbReference type="InterPro" id="IPR008263">
    <property type="entry name" value="GH16_AS"/>
</dbReference>
<dbReference type="InterPro" id="IPR013320">
    <property type="entry name" value="ConA-like_dom_sf"/>
</dbReference>
<gene>
    <name evidence="4" type="ORF">SADUNF_Sadunf18G0076100</name>
</gene>
<evidence type="ECO:0000259" key="3">
    <source>
        <dbReference type="Pfam" id="PF00722"/>
    </source>
</evidence>
<dbReference type="GO" id="GO:0004553">
    <property type="term" value="F:hydrolase activity, hydrolyzing O-glycosyl compounds"/>
    <property type="evidence" value="ECO:0007669"/>
    <property type="project" value="InterPro"/>
</dbReference>
<proteinExistence type="predicted"/>
<dbReference type="SUPFAM" id="SSF49899">
    <property type="entry name" value="Concanavalin A-like lectins/glucanases"/>
    <property type="match status" value="1"/>
</dbReference>
<keyword evidence="5" id="KW-1185">Reference proteome</keyword>
<dbReference type="GO" id="GO:0005975">
    <property type="term" value="P:carbohydrate metabolic process"/>
    <property type="evidence" value="ECO:0007669"/>
    <property type="project" value="InterPro"/>
</dbReference>
<comment type="caution">
    <text evidence="4">The sequence shown here is derived from an EMBL/GenBank/DDBJ whole genome shotgun (WGS) entry which is preliminary data.</text>
</comment>
<evidence type="ECO:0000313" key="4">
    <source>
        <dbReference type="EMBL" id="KAF9662648.1"/>
    </source>
</evidence>
<dbReference type="PANTHER" id="PTHR31062">
    <property type="entry name" value="XYLOGLUCAN ENDOTRANSGLUCOSYLASE/HYDROLASE PROTEIN 8-RELATED"/>
    <property type="match status" value="1"/>
</dbReference>
<dbReference type="InterPro" id="IPR000757">
    <property type="entry name" value="Beta-glucanase-like"/>
</dbReference>
<feature type="domain" description="GH16" evidence="3">
    <location>
        <begin position="74"/>
        <end position="146"/>
    </location>
</feature>
<sequence>MAVEEGFMGEERGGRWRRGADSRRLERSVWTARKAERGERETKAAVDNGGGSLIVSCIAGKFYHEFDLAWGIGRGNSWDEIDFEFLGNLSGDSYTLHTNVYSQGKGDREQEFRPWFDPKPDFHTYSILFSVDGTPIREFKNLESIGVPSQRNNK</sequence>
<dbReference type="InterPro" id="IPR044791">
    <property type="entry name" value="Beta-glucanase/XTH"/>
</dbReference>
<accession>A0A835MMB9</accession>
<protein>
    <recommendedName>
        <fullName evidence="3">GH16 domain-containing protein</fullName>
    </recommendedName>
</protein>
<name>A0A835MMB9_9ROSI</name>
<organism evidence="4 5">
    <name type="scientific">Salix dunnii</name>
    <dbReference type="NCBI Taxonomy" id="1413687"/>
    <lineage>
        <taxon>Eukaryota</taxon>
        <taxon>Viridiplantae</taxon>
        <taxon>Streptophyta</taxon>
        <taxon>Embryophyta</taxon>
        <taxon>Tracheophyta</taxon>
        <taxon>Spermatophyta</taxon>
        <taxon>Magnoliopsida</taxon>
        <taxon>eudicotyledons</taxon>
        <taxon>Gunneridae</taxon>
        <taxon>Pentapetalae</taxon>
        <taxon>rosids</taxon>
        <taxon>fabids</taxon>
        <taxon>Malpighiales</taxon>
        <taxon>Salicaceae</taxon>
        <taxon>Saliceae</taxon>
        <taxon>Salix</taxon>
    </lineage>
</organism>
<evidence type="ECO:0000256" key="2">
    <source>
        <dbReference type="ARBA" id="ARBA00023295"/>
    </source>
</evidence>
<reference evidence="4 5" key="1">
    <citation type="submission" date="2020-10" db="EMBL/GenBank/DDBJ databases">
        <title>Plant Genome Project.</title>
        <authorList>
            <person name="Zhang R.-G."/>
        </authorList>
    </citation>
    <scope>NUCLEOTIDE SEQUENCE [LARGE SCALE GENOMIC DNA]</scope>
    <source>
        <strain evidence="4">FAFU-HL-1</strain>
        <tissue evidence="4">Leaf</tissue>
    </source>
</reference>
<evidence type="ECO:0000256" key="1">
    <source>
        <dbReference type="ARBA" id="ARBA00022801"/>
    </source>
</evidence>
<dbReference type="Gene3D" id="2.60.120.200">
    <property type="match status" value="1"/>
</dbReference>
<dbReference type="AlphaFoldDB" id="A0A835MMB9"/>
<dbReference type="Pfam" id="PF00722">
    <property type="entry name" value="Glyco_hydro_16"/>
    <property type="match status" value="1"/>
</dbReference>
<evidence type="ECO:0000313" key="5">
    <source>
        <dbReference type="Proteomes" id="UP000657918"/>
    </source>
</evidence>
<dbReference type="EMBL" id="JADGMS010000018">
    <property type="protein sequence ID" value="KAF9662648.1"/>
    <property type="molecule type" value="Genomic_DNA"/>
</dbReference>
<keyword evidence="2" id="KW-0326">Glycosidase</keyword>
<keyword evidence="1" id="KW-0378">Hydrolase</keyword>
<dbReference type="Proteomes" id="UP000657918">
    <property type="component" value="Unassembled WGS sequence"/>
</dbReference>
<dbReference type="PROSITE" id="PS01034">
    <property type="entry name" value="GH16_1"/>
    <property type="match status" value="1"/>
</dbReference>